<dbReference type="Proteomes" id="UP000663880">
    <property type="component" value="Unassembled WGS sequence"/>
</dbReference>
<keyword evidence="2" id="KW-1185">Reference proteome</keyword>
<protein>
    <submittedName>
        <fullName evidence="1">Uncharacterized protein</fullName>
    </submittedName>
</protein>
<dbReference type="AlphaFoldDB" id="A0A821UH89"/>
<evidence type="ECO:0000313" key="2">
    <source>
        <dbReference type="Proteomes" id="UP000663880"/>
    </source>
</evidence>
<dbReference type="EMBL" id="CAJOBZ010000031">
    <property type="protein sequence ID" value="CAF4890015.1"/>
    <property type="molecule type" value="Genomic_DNA"/>
</dbReference>
<gene>
    <name evidence="1" type="ORF">PMACD_LOCUS10372</name>
</gene>
<proteinExistence type="predicted"/>
<sequence>MASTSSGKERTYKEAILQWGFTSIVDKNIEKPQCVLCLLRTGDHGRRDLAAAASEFWTLYGNRYSPYALSGQRPAATVGRGVQFDATRPATNRGRREHHFCIKIHQCYRIGRGDQTCS</sequence>
<name>A0A821UH89_9NEOP</name>
<accession>A0A821UH89</accession>
<dbReference type="OrthoDB" id="1101576at2759"/>
<comment type="caution">
    <text evidence="1">The sequence shown here is derived from an EMBL/GenBank/DDBJ whole genome shotgun (WGS) entry which is preliminary data.</text>
</comment>
<evidence type="ECO:0000313" key="1">
    <source>
        <dbReference type="EMBL" id="CAF4890015.1"/>
    </source>
</evidence>
<organism evidence="1 2">
    <name type="scientific">Pieris macdunnoughi</name>
    <dbReference type="NCBI Taxonomy" id="345717"/>
    <lineage>
        <taxon>Eukaryota</taxon>
        <taxon>Metazoa</taxon>
        <taxon>Ecdysozoa</taxon>
        <taxon>Arthropoda</taxon>
        <taxon>Hexapoda</taxon>
        <taxon>Insecta</taxon>
        <taxon>Pterygota</taxon>
        <taxon>Neoptera</taxon>
        <taxon>Endopterygota</taxon>
        <taxon>Lepidoptera</taxon>
        <taxon>Glossata</taxon>
        <taxon>Ditrysia</taxon>
        <taxon>Papilionoidea</taxon>
        <taxon>Pieridae</taxon>
        <taxon>Pierinae</taxon>
        <taxon>Pieris</taxon>
    </lineage>
</organism>
<reference evidence="1" key="1">
    <citation type="submission" date="2021-02" db="EMBL/GenBank/DDBJ databases">
        <authorList>
            <person name="Steward A R."/>
        </authorList>
    </citation>
    <scope>NUCLEOTIDE SEQUENCE</scope>
</reference>